<evidence type="ECO:0000256" key="1">
    <source>
        <dbReference type="SAM" id="MobiDB-lite"/>
    </source>
</evidence>
<keyword evidence="2" id="KW-0732">Signal</keyword>
<keyword evidence="4" id="KW-0808">Transferase</keyword>
<feature type="compositionally biased region" description="Basic and acidic residues" evidence="1">
    <location>
        <begin position="46"/>
        <end position="57"/>
    </location>
</feature>
<dbReference type="CDD" id="cd02440">
    <property type="entry name" value="AdoMet_MTases"/>
    <property type="match status" value="1"/>
</dbReference>
<reference evidence="4" key="1">
    <citation type="journal article" date="2020" name="mSystems">
        <title>Genome- and Community-Level Interaction Insights into Carbon Utilization and Element Cycling Functions of Hydrothermarchaeota in Hydrothermal Sediment.</title>
        <authorList>
            <person name="Zhou Z."/>
            <person name="Liu Y."/>
            <person name="Xu W."/>
            <person name="Pan J."/>
            <person name="Luo Z.H."/>
            <person name="Li M."/>
        </authorList>
    </citation>
    <scope>NUCLEOTIDE SEQUENCE [LARGE SCALE GENOMIC DNA]</scope>
    <source>
        <strain evidence="4">HyVt-485</strain>
    </source>
</reference>
<dbReference type="AlphaFoldDB" id="A0A7C5QVM6"/>
<organism evidence="4">
    <name type="scientific">Hellea balneolensis</name>
    <dbReference type="NCBI Taxonomy" id="287478"/>
    <lineage>
        <taxon>Bacteria</taxon>
        <taxon>Pseudomonadati</taxon>
        <taxon>Pseudomonadota</taxon>
        <taxon>Alphaproteobacteria</taxon>
        <taxon>Maricaulales</taxon>
        <taxon>Robiginitomaculaceae</taxon>
        <taxon>Hellea</taxon>
    </lineage>
</organism>
<feature type="chain" id="PRO_5028259885" evidence="2">
    <location>
        <begin position="31"/>
        <end position="296"/>
    </location>
</feature>
<dbReference type="SUPFAM" id="SSF53335">
    <property type="entry name" value="S-adenosyl-L-methionine-dependent methyltransferases"/>
    <property type="match status" value="1"/>
</dbReference>
<dbReference type="EMBL" id="DRMJ01000134">
    <property type="protein sequence ID" value="HHL42522.1"/>
    <property type="molecule type" value="Genomic_DNA"/>
</dbReference>
<gene>
    <name evidence="4" type="ORF">ENJ42_02795</name>
</gene>
<name>A0A7C5QVM6_9PROT</name>
<dbReference type="GO" id="GO:0032259">
    <property type="term" value="P:methylation"/>
    <property type="evidence" value="ECO:0007669"/>
    <property type="project" value="UniProtKB-KW"/>
</dbReference>
<feature type="domain" description="Methyltransferase type 11" evidence="3">
    <location>
        <begin position="151"/>
        <end position="221"/>
    </location>
</feature>
<dbReference type="InterPro" id="IPR029063">
    <property type="entry name" value="SAM-dependent_MTases_sf"/>
</dbReference>
<dbReference type="PROSITE" id="PS51257">
    <property type="entry name" value="PROKAR_LIPOPROTEIN"/>
    <property type="match status" value="1"/>
</dbReference>
<accession>A0A7C5QVM6</accession>
<sequence length="296" mass="32768">MEKPMKTLLLTTLAAGALVLAGCQSDTSQAASKPADEQAVAKTKTGKSDKTMEDIGNRGHVLMSWQNKNRPEKDKKLDEARNPIKVLEFANIWPGMTVLELEAGTGYYTELLDHLVGEDLGSNQHAGLVYMQNPPAFDSFLTPEKMDPRLGKDGKRLKHTKVLRAEFDNLTLPDASVDVVTWFLGPHEMFYTPEGTDGMGDVDKTYSEIYRVLKPGGTFIVIDHVAKAGAPESVGGDLHRIDPAKVQERAEKAGLKLAKTSKVLANPDDDHLKNVFDPSIRRKTDRFLHMYVKPEK</sequence>
<evidence type="ECO:0000256" key="2">
    <source>
        <dbReference type="SAM" id="SignalP"/>
    </source>
</evidence>
<dbReference type="Gene3D" id="3.40.50.150">
    <property type="entry name" value="Vaccinia Virus protein VP39"/>
    <property type="match status" value="1"/>
</dbReference>
<feature type="signal peptide" evidence="2">
    <location>
        <begin position="1"/>
        <end position="30"/>
    </location>
</feature>
<keyword evidence="4" id="KW-0489">Methyltransferase</keyword>
<dbReference type="InterPro" id="IPR013216">
    <property type="entry name" value="Methyltransf_11"/>
</dbReference>
<evidence type="ECO:0000313" key="4">
    <source>
        <dbReference type="EMBL" id="HHL42522.1"/>
    </source>
</evidence>
<dbReference type="GO" id="GO:0008757">
    <property type="term" value="F:S-adenosylmethionine-dependent methyltransferase activity"/>
    <property type="evidence" value="ECO:0007669"/>
    <property type="project" value="InterPro"/>
</dbReference>
<dbReference type="Pfam" id="PF08241">
    <property type="entry name" value="Methyltransf_11"/>
    <property type="match status" value="1"/>
</dbReference>
<dbReference type="Proteomes" id="UP000885830">
    <property type="component" value="Unassembled WGS sequence"/>
</dbReference>
<proteinExistence type="predicted"/>
<evidence type="ECO:0000259" key="3">
    <source>
        <dbReference type="Pfam" id="PF08241"/>
    </source>
</evidence>
<protein>
    <submittedName>
        <fullName evidence="4">Methyltransferase domain-containing protein</fullName>
    </submittedName>
</protein>
<feature type="region of interest" description="Disordered" evidence="1">
    <location>
        <begin position="28"/>
        <end position="77"/>
    </location>
</feature>
<comment type="caution">
    <text evidence="4">The sequence shown here is derived from an EMBL/GenBank/DDBJ whole genome shotgun (WGS) entry which is preliminary data.</text>
</comment>